<feature type="binding site" evidence="6">
    <location>
        <position position="57"/>
    </location>
    <ligand>
        <name>Zn(2+)</name>
        <dbReference type="ChEBI" id="CHEBI:29105"/>
        <note>catalytic</note>
    </ligand>
</feature>
<dbReference type="FunFam" id="3.40.390.10:FF:000111">
    <property type="entry name" value="Metalloendopeptidase"/>
    <property type="match status" value="1"/>
</dbReference>
<dbReference type="HOGENOM" id="CLU_164975_0_0_1"/>
<dbReference type="GO" id="GO:0004222">
    <property type="term" value="F:metalloendopeptidase activity"/>
    <property type="evidence" value="ECO:0000318"/>
    <property type="project" value="GO_Central"/>
</dbReference>
<evidence type="ECO:0000256" key="5">
    <source>
        <dbReference type="ARBA" id="ARBA00023049"/>
    </source>
</evidence>
<keyword evidence="4 6" id="KW-0862">Zinc</keyword>
<dbReference type="EMBL" id="DS470818">
    <property type="protein sequence ID" value="EDO29208.1"/>
    <property type="molecule type" value="Genomic_DNA"/>
</dbReference>
<evidence type="ECO:0000313" key="9">
    <source>
        <dbReference type="EMBL" id="EDO29208.1"/>
    </source>
</evidence>
<comment type="caution">
    <text evidence="6">Lacks conserved residue(s) required for the propagation of feature annotation.</text>
</comment>
<name>A7T4A5_NEMVE</name>
<dbReference type="GO" id="GO:0005615">
    <property type="term" value="C:extracellular space"/>
    <property type="evidence" value="ECO:0000318"/>
    <property type="project" value="GO_Central"/>
</dbReference>
<feature type="binding site" evidence="6">
    <location>
        <position position="67"/>
    </location>
    <ligand>
        <name>Zn(2+)</name>
        <dbReference type="ChEBI" id="CHEBI:29105"/>
        <note>catalytic</note>
    </ligand>
</feature>
<evidence type="ECO:0000259" key="8">
    <source>
        <dbReference type="PROSITE" id="PS51864"/>
    </source>
</evidence>
<dbReference type="Pfam" id="PF01400">
    <property type="entry name" value="Astacin"/>
    <property type="match status" value="1"/>
</dbReference>
<accession>A7T4A5</accession>
<organism evidence="9 10">
    <name type="scientific">Nematostella vectensis</name>
    <name type="common">Starlet sea anemone</name>
    <dbReference type="NCBI Taxonomy" id="45351"/>
    <lineage>
        <taxon>Eukaryota</taxon>
        <taxon>Metazoa</taxon>
        <taxon>Cnidaria</taxon>
        <taxon>Anthozoa</taxon>
        <taxon>Hexacorallia</taxon>
        <taxon>Actiniaria</taxon>
        <taxon>Edwardsiidae</taxon>
        <taxon>Nematostella</taxon>
    </lineage>
</organism>
<dbReference type="SMART" id="SM00235">
    <property type="entry name" value="ZnMc"/>
    <property type="match status" value="1"/>
</dbReference>
<dbReference type="Proteomes" id="UP000001593">
    <property type="component" value="Unassembled WGS sequence"/>
</dbReference>
<keyword evidence="5 6" id="KW-0482">Metalloprotease</keyword>
<protein>
    <recommendedName>
        <fullName evidence="7">Metalloendopeptidase</fullName>
        <ecNumber evidence="7">3.4.24.-</ecNumber>
    </recommendedName>
</protein>
<comment type="cofactor">
    <cofactor evidence="6 7">
        <name>Zn(2+)</name>
        <dbReference type="ChEBI" id="CHEBI:29105"/>
    </cofactor>
    <text evidence="6 7">Binds 1 zinc ion per subunit.</text>
</comment>
<proteinExistence type="predicted"/>
<dbReference type="EC" id="3.4.24.-" evidence="7"/>
<dbReference type="GO" id="GO:0006508">
    <property type="term" value="P:proteolysis"/>
    <property type="evidence" value="ECO:0007669"/>
    <property type="project" value="UniProtKB-KW"/>
</dbReference>
<dbReference type="InterPro" id="IPR006026">
    <property type="entry name" value="Peptidase_Metallo"/>
</dbReference>
<feature type="domain" description="Peptidase M12A" evidence="8">
    <location>
        <begin position="1"/>
        <end position="89"/>
    </location>
</feature>
<keyword evidence="10" id="KW-1185">Reference proteome</keyword>
<feature type="binding site" evidence="6">
    <location>
        <position position="61"/>
    </location>
    <ligand>
        <name>Zn(2+)</name>
        <dbReference type="ChEBI" id="CHEBI:29105"/>
        <note>catalytic</note>
    </ligand>
</feature>
<dbReference type="PANTHER" id="PTHR10127:SF780">
    <property type="entry name" value="METALLOENDOPEPTIDASE"/>
    <property type="match status" value="1"/>
</dbReference>
<evidence type="ECO:0000256" key="2">
    <source>
        <dbReference type="ARBA" id="ARBA00022723"/>
    </source>
</evidence>
<gene>
    <name evidence="9" type="ORF">NEMVEDRAFT_v1g145363</name>
</gene>
<dbReference type="GO" id="GO:0008270">
    <property type="term" value="F:zinc ion binding"/>
    <property type="evidence" value="ECO:0007669"/>
    <property type="project" value="UniProtKB-UniRule"/>
</dbReference>
<evidence type="ECO:0000313" key="10">
    <source>
        <dbReference type="Proteomes" id="UP000001593"/>
    </source>
</evidence>
<keyword evidence="2 6" id="KW-0479">Metal-binding</keyword>
<evidence type="ECO:0000256" key="7">
    <source>
        <dbReference type="RuleBase" id="RU361183"/>
    </source>
</evidence>
<dbReference type="AlphaFoldDB" id="A7T4A5"/>
<dbReference type="SUPFAM" id="SSF55486">
    <property type="entry name" value="Metalloproteases ('zincins'), catalytic domain"/>
    <property type="match status" value="1"/>
</dbReference>
<dbReference type="PROSITE" id="PS51864">
    <property type="entry name" value="ASTACIN"/>
    <property type="match status" value="1"/>
</dbReference>
<keyword evidence="1 6" id="KW-0645">Protease</keyword>
<dbReference type="InterPro" id="IPR024079">
    <property type="entry name" value="MetalloPept_cat_dom_sf"/>
</dbReference>
<dbReference type="PhylomeDB" id="A7T4A5"/>
<evidence type="ECO:0000256" key="6">
    <source>
        <dbReference type="PROSITE-ProRule" id="PRU01211"/>
    </source>
</evidence>
<dbReference type="InterPro" id="IPR001506">
    <property type="entry name" value="Peptidase_M12A"/>
</dbReference>
<dbReference type="PANTHER" id="PTHR10127">
    <property type="entry name" value="DISCOIDIN, CUB, EGF, LAMININ , AND ZINC METALLOPROTEASE DOMAIN CONTAINING"/>
    <property type="match status" value="1"/>
</dbReference>
<reference evidence="9 10" key="1">
    <citation type="journal article" date="2007" name="Science">
        <title>Sea anemone genome reveals ancestral eumetazoan gene repertoire and genomic organization.</title>
        <authorList>
            <person name="Putnam N.H."/>
            <person name="Srivastava M."/>
            <person name="Hellsten U."/>
            <person name="Dirks B."/>
            <person name="Chapman J."/>
            <person name="Salamov A."/>
            <person name="Terry A."/>
            <person name="Shapiro H."/>
            <person name="Lindquist E."/>
            <person name="Kapitonov V.V."/>
            <person name="Jurka J."/>
            <person name="Genikhovich G."/>
            <person name="Grigoriev I.V."/>
            <person name="Lucas S.M."/>
            <person name="Steele R.E."/>
            <person name="Finnerty J.R."/>
            <person name="Technau U."/>
            <person name="Martindale M.Q."/>
            <person name="Rokhsar D.S."/>
        </authorList>
    </citation>
    <scope>NUCLEOTIDE SEQUENCE [LARGE SCALE GENOMIC DNA]</scope>
    <source>
        <strain evidence="10">CH2 X CH6</strain>
    </source>
</reference>
<dbReference type="PRINTS" id="PR00480">
    <property type="entry name" value="ASTACIN"/>
</dbReference>
<dbReference type="STRING" id="45351.A7T4A5"/>
<dbReference type="eggNOG" id="KOG3714">
    <property type="taxonomic scope" value="Eukaryota"/>
</dbReference>
<evidence type="ECO:0000256" key="4">
    <source>
        <dbReference type="ARBA" id="ARBA00022833"/>
    </source>
</evidence>
<dbReference type="MEROPS" id="M12.007"/>
<evidence type="ECO:0000256" key="3">
    <source>
        <dbReference type="ARBA" id="ARBA00022801"/>
    </source>
</evidence>
<dbReference type="Gene3D" id="3.40.390.10">
    <property type="entry name" value="Collagenase (Catalytic Domain)"/>
    <property type="match status" value="1"/>
</dbReference>
<keyword evidence="3 6" id="KW-0378">Hydrolase</keyword>
<sequence>MKIWEQKTCIRFKKRTNEQDYAYIHIGAGCTSHVGRKGSRQLLSLNHGCWHTHVVAHELGHAFGFYHEQSRADRDTYITINWNNMNERK</sequence>
<feature type="active site" evidence="6">
    <location>
        <position position="58"/>
    </location>
</feature>
<dbReference type="InParanoid" id="A7T4A5"/>
<dbReference type="OMA" id="MADEYIK"/>
<evidence type="ECO:0000256" key="1">
    <source>
        <dbReference type="ARBA" id="ARBA00022670"/>
    </source>
</evidence>